<comment type="caution">
    <text evidence="1">The sequence shown here is derived from an EMBL/GenBank/DDBJ whole genome shotgun (WGS) entry which is preliminary data.</text>
</comment>
<sequence>MKMAIFMNGVKIFVLSVGLRVK</sequence>
<evidence type="ECO:0000313" key="2">
    <source>
        <dbReference type="Proteomes" id="UP000297527"/>
    </source>
</evidence>
<protein>
    <submittedName>
        <fullName evidence="1">Uncharacterized protein</fullName>
    </submittedName>
</protein>
<dbReference type="AlphaFoldDB" id="A0A4Z1HVT0"/>
<evidence type="ECO:0000313" key="1">
    <source>
        <dbReference type="EMBL" id="TGO50630.1"/>
    </source>
</evidence>
<dbReference type="Proteomes" id="UP000297527">
    <property type="component" value="Unassembled WGS sequence"/>
</dbReference>
<gene>
    <name evidence="1" type="ORF">BCON_0179g00100</name>
</gene>
<name>A0A4Z1HVT0_9HELO</name>
<reference evidence="1 2" key="1">
    <citation type="submission" date="2017-12" db="EMBL/GenBank/DDBJ databases">
        <title>Comparative genomics of Botrytis spp.</title>
        <authorList>
            <person name="Valero-Jimenez C.A."/>
            <person name="Tapia P."/>
            <person name="Veloso J."/>
            <person name="Silva-Moreno E."/>
            <person name="Staats M."/>
            <person name="Valdes J.H."/>
            <person name="Van Kan J.A.L."/>
        </authorList>
    </citation>
    <scope>NUCLEOTIDE SEQUENCE [LARGE SCALE GENOMIC DNA]</scope>
    <source>
        <strain evidence="1 2">MUCL11595</strain>
    </source>
</reference>
<keyword evidence="2" id="KW-1185">Reference proteome</keyword>
<accession>A0A4Z1HVT0</accession>
<organism evidence="1 2">
    <name type="scientific">Botryotinia convoluta</name>
    <dbReference type="NCBI Taxonomy" id="54673"/>
    <lineage>
        <taxon>Eukaryota</taxon>
        <taxon>Fungi</taxon>
        <taxon>Dikarya</taxon>
        <taxon>Ascomycota</taxon>
        <taxon>Pezizomycotina</taxon>
        <taxon>Leotiomycetes</taxon>
        <taxon>Helotiales</taxon>
        <taxon>Sclerotiniaceae</taxon>
        <taxon>Botryotinia</taxon>
    </lineage>
</organism>
<dbReference type="EMBL" id="PQXN01000179">
    <property type="protein sequence ID" value="TGO50630.1"/>
    <property type="molecule type" value="Genomic_DNA"/>
</dbReference>
<proteinExistence type="predicted"/>